<dbReference type="EMBL" id="PIFK01000098">
    <property type="protein sequence ID" value="PTP18611.1"/>
    <property type="molecule type" value="Genomic_DNA"/>
</dbReference>
<comment type="caution">
    <text evidence="1">The sequence shown here is derived from an EMBL/GenBank/DDBJ whole genome shotgun (WGS) entry which is preliminary data.</text>
</comment>
<name>A0A2T5EGH5_VIBSP</name>
<evidence type="ECO:0000313" key="2">
    <source>
        <dbReference type="Proteomes" id="UP000244197"/>
    </source>
</evidence>
<reference evidence="1 2" key="1">
    <citation type="submission" date="2017-11" db="EMBL/GenBank/DDBJ databases">
        <title>Population delineation of vibrios coincides with oyster pathogenicity.</title>
        <authorList>
            <person name="Bruto M."/>
            <person name="Labreuche Y."/>
            <person name="James A."/>
            <person name="Piel D."/>
            <person name="Chenivesse S."/>
            <person name="Petton B."/>
            <person name="Polz M.F."/>
            <person name="Le Roux F."/>
        </authorList>
    </citation>
    <scope>NUCLEOTIDE SEQUENCE [LARGE SCALE GENOMIC DNA]</scope>
    <source>
        <strain evidence="1 2">FF_144</strain>
    </source>
</reference>
<dbReference type="AlphaFoldDB" id="A0A2T5EGH5"/>
<accession>A0A2T5EGH5</accession>
<evidence type="ECO:0000313" key="1">
    <source>
        <dbReference type="EMBL" id="PTP18611.1"/>
    </source>
</evidence>
<dbReference type="Proteomes" id="UP000244197">
    <property type="component" value="Unassembled WGS sequence"/>
</dbReference>
<proteinExistence type="predicted"/>
<dbReference type="RefSeq" id="WP_102457767.1">
    <property type="nucleotide sequence ID" value="NZ_MCWO01000121.1"/>
</dbReference>
<protein>
    <submittedName>
        <fullName evidence="1">Uncharacterized protein</fullName>
    </submittedName>
</protein>
<sequence length="68" mass="7610">MKVYYEEVSADMVSTFTPGQGWYSFKSISDMNSTLSSEYGDSLELVDLTPELYRSMLASGDFDGYEPA</sequence>
<organism evidence="1 2">
    <name type="scientific">Vibrio splendidus</name>
    <dbReference type="NCBI Taxonomy" id="29497"/>
    <lineage>
        <taxon>Bacteria</taxon>
        <taxon>Pseudomonadati</taxon>
        <taxon>Pseudomonadota</taxon>
        <taxon>Gammaproteobacteria</taxon>
        <taxon>Vibrionales</taxon>
        <taxon>Vibrionaceae</taxon>
        <taxon>Vibrio</taxon>
    </lineage>
</organism>
<gene>
    <name evidence="1" type="ORF">CWO07_24960</name>
</gene>